<name>E6PNE0_9ZZZZ</name>
<reference evidence="1" key="1">
    <citation type="submission" date="2009-10" db="EMBL/GenBank/DDBJ databases">
        <title>Diversity of trophic interactions inside an arsenic-rich microbial ecosystem.</title>
        <authorList>
            <person name="Bertin P.N."/>
            <person name="Heinrich-Salmeron A."/>
            <person name="Pelletier E."/>
            <person name="Goulhen-Chollet F."/>
            <person name="Arsene-Ploetze F."/>
            <person name="Gallien S."/>
            <person name="Calteau A."/>
            <person name="Vallenet D."/>
            <person name="Casiot C."/>
            <person name="Chane-Woon-Ming B."/>
            <person name="Giloteaux L."/>
            <person name="Barakat M."/>
            <person name="Bonnefoy V."/>
            <person name="Bruneel O."/>
            <person name="Chandler M."/>
            <person name="Cleiss J."/>
            <person name="Duran R."/>
            <person name="Elbaz-Poulichet F."/>
            <person name="Fonknechten N."/>
            <person name="Lauga B."/>
            <person name="Mornico D."/>
            <person name="Ortet P."/>
            <person name="Schaeffer C."/>
            <person name="Siguier P."/>
            <person name="Alexander Thil Smith A."/>
            <person name="Van Dorsselaer A."/>
            <person name="Weissenbach J."/>
            <person name="Medigue C."/>
            <person name="Le Paslier D."/>
        </authorList>
    </citation>
    <scope>NUCLEOTIDE SEQUENCE</scope>
</reference>
<comment type="caution">
    <text evidence="1">The sequence shown here is derived from an EMBL/GenBank/DDBJ whole genome shotgun (WGS) entry which is preliminary data.</text>
</comment>
<proteinExistence type="predicted"/>
<dbReference type="AlphaFoldDB" id="E6PNE0"/>
<sequence>MKRCDRAWSITQRKVSLGLKPGRGLKPFLEARTSLELGVSLGLKPGRGLKPFLEARTSLELGVSLGLKPGRGLKHGLKGSKHGCSMSRSG</sequence>
<evidence type="ECO:0000313" key="1">
    <source>
        <dbReference type="EMBL" id="CBH96442.1"/>
    </source>
</evidence>
<organism evidence="1">
    <name type="scientific">mine drainage metagenome</name>
    <dbReference type="NCBI Taxonomy" id="410659"/>
    <lineage>
        <taxon>unclassified sequences</taxon>
        <taxon>metagenomes</taxon>
        <taxon>ecological metagenomes</taxon>
    </lineage>
</organism>
<gene>
    <name evidence="1" type="ORF">CARN2_1300</name>
</gene>
<dbReference type="EMBL" id="CABM01000027">
    <property type="protein sequence ID" value="CBH96442.1"/>
    <property type="molecule type" value="Genomic_DNA"/>
</dbReference>
<protein>
    <submittedName>
        <fullName evidence="1">Uncharacterized protein</fullName>
    </submittedName>
</protein>
<accession>E6PNE0</accession>